<protein>
    <submittedName>
        <fullName evidence="5">Cell wall protein</fullName>
    </submittedName>
</protein>
<reference evidence="5 7" key="1">
    <citation type="submission" date="2014-12" db="EMBL/GenBank/DDBJ databases">
        <title>Draft genome sequences of 29 type strains of Enterococci.</title>
        <authorList>
            <person name="Zhong Z."/>
            <person name="Sun Z."/>
            <person name="Liu W."/>
            <person name="Zhang W."/>
            <person name="Zhang H."/>
        </authorList>
    </citation>
    <scope>NUCLEOTIDE SEQUENCE [LARGE SCALE GENOMIC DNA]</scope>
    <source>
        <strain evidence="5 7">DSM 21207</strain>
    </source>
</reference>
<feature type="transmembrane region" description="Helical" evidence="1">
    <location>
        <begin position="308"/>
        <end position="330"/>
    </location>
</feature>
<dbReference type="STRING" id="317010.RU96_GL002084"/>
<evidence type="ECO:0000256" key="1">
    <source>
        <dbReference type="SAM" id="Phobius"/>
    </source>
</evidence>
<evidence type="ECO:0000313" key="6">
    <source>
        <dbReference type="EMBL" id="PAB01538.1"/>
    </source>
</evidence>
<feature type="chain" id="PRO_5009879705" evidence="2">
    <location>
        <begin position="27"/>
        <end position="344"/>
    </location>
</feature>
<feature type="domain" description="WxL Interacting Protein peptidoglycan binding" evidence="3">
    <location>
        <begin position="32"/>
        <end position="148"/>
    </location>
</feature>
<dbReference type="AlphaFoldDB" id="A0A1L8R7P4"/>
<dbReference type="InterPro" id="IPR010317">
    <property type="entry name" value="WxLIP_PGBD"/>
</dbReference>
<dbReference type="EMBL" id="LHUG01000003">
    <property type="protein sequence ID" value="PAB01538.1"/>
    <property type="molecule type" value="Genomic_DNA"/>
</dbReference>
<dbReference type="OrthoDB" id="2148359at2"/>
<comment type="caution">
    <text evidence="5">The sequence shown here is derived from an EMBL/GenBank/DDBJ whole genome shotgun (WGS) entry which is preliminary data.</text>
</comment>
<feature type="signal peptide" evidence="2">
    <location>
        <begin position="1"/>
        <end position="26"/>
    </location>
</feature>
<evidence type="ECO:0000313" key="8">
    <source>
        <dbReference type="Proteomes" id="UP000216797"/>
    </source>
</evidence>
<keyword evidence="2" id="KW-0732">Signal</keyword>
<keyword evidence="1" id="KW-0812">Transmembrane</keyword>
<evidence type="ECO:0000259" key="4">
    <source>
        <dbReference type="Pfam" id="PF11797"/>
    </source>
</evidence>
<dbReference type="EMBL" id="JXKG01000005">
    <property type="protein sequence ID" value="OJG15779.1"/>
    <property type="molecule type" value="Genomic_DNA"/>
</dbReference>
<dbReference type="InterPro" id="IPR021759">
    <property type="entry name" value="WxLIP_HBD"/>
</dbReference>
<gene>
    <name evidence="6" type="ORF">AKL21_03525</name>
    <name evidence="5" type="ORF">RU96_GL002084</name>
</gene>
<dbReference type="Pfam" id="PF06030">
    <property type="entry name" value="WxLIP_PGBD"/>
    <property type="match status" value="1"/>
</dbReference>
<dbReference type="Proteomes" id="UP000216797">
    <property type="component" value="Unassembled WGS sequence"/>
</dbReference>
<evidence type="ECO:0000313" key="5">
    <source>
        <dbReference type="EMBL" id="OJG15779.1"/>
    </source>
</evidence>
<organism evidence="5 7">
    <name type="scientific">Enterococcus canintestini</name>
    <dbReference type="NCBI Taxonomy" id="317010"/>
    <lineage>
        <taxon>Bacteria</taxon>
        <taxon>Bacillati</taxon>
        <taxon>Bacillota</taxon>
        <taxon>Bacilli</taxon>
        <taxon>Lactobacillales</taxon>
        <taxon>Enterococcaceae</taxon>
        <taxon>Enterococcus</taxon>
    </lineage>
</organism>
<dbReference type="Proteomes" id="UP000182835">
    <property type="component" value="Unassembled WGS sequence"/>
</dbReference>
<accession>A0A1L8R7P4</accession>
<dbReference type="Pfam" id="PF11797">
    <property type="entry name" value="WxLIP_HBD"/>
    <property type="match status" value="1"/>
</dbReference>
<reference evidence="6 8" key="2">
    <citation type="submission" date="2015-08" db="EMBL/GenBank/DDBJ databases">
        <title>Enterococcus genome sequence.</title>
        <authorList>
            <person name="Acedo J.Z."/>
            <person name="Vederas J.C."/>
        </authorList>
    </citation>
    <scope>NUCLEOTIDE SEQUENCE [LARGE SCALE GENOMIC DNA]</scope>
    <source>
        <strain evidence="6 8">49</strain>
    </source>
</reference>
<proteinExistence type="predicted"/>
<keyword evidence="1" id="KW-1133">Transmembrane helix</keyword>
<sequence>MKKNKIVLLGLVMLVTLFMLPLQVHADEGAGFTMEAAIPDNQVSNSTYFDLQVKPGDKQDLTIKFANLENEAMKLKVSPNPAFTNKNGVIEYSQYDYPKDNTAQYTIPELFSKPQEITLKAKEVKNVTFTLNVPKTSFKGMILGGFYALRQGEDDNQESSGLRINNRYALVLGVALREDLKTKVEPELQLNTIKPGLDNSRTAVFANLQNIKPQAFGEMTVDAKIYQKGSDKVYKATKKENQEMAPNSNYDFAIDWENQPIEAGEYHLSLVATSGKKEWKFEQDFTIADEGLQKINEEAVGLPEKNYLWLYILIAVLLVLILVILAFILGRRRREDGQDKDGEK</sequence>
<evidence type="ECO:0000313" key="7">
    <source>
        <dbReference type="Proteomes" id="UP000182835"/>
    </source>
</evidence>
<feature type="domain" description="WxL Interacting Protein host binding" evidence="4">
    <location>
        <begin position="160"/>
        <end position="297"/>
    </location>
</feature>
<evidence type="ECO:0000256" key="2">
    <source>
        <dbReference type="SAM" id="SignalP"/>
    </source>
</evidence>
<keyword evidence="1" id="KW-0472">Membrane</keyword>
<keyword evidence="8" id="KW-1185">Reference proteome</keyword>
<evidence type="ECO:0000259" key="3">
    <source>
        <dbReference type="Pfam" id="PF06030"/>
    </source>
</evidence>
<name>A0A1L8R7P4_9ENTE</name>
<dbReference type="RefSeq" id="WP_071864434.1">
    <property type="nucleotide sequence ID" value="NZ_JBHLVQ010000007.1"/>
</dbReference>